<keyword evidence="7 9" id="KW-1133">Transmembrane helix</keyword>
<dbReference type="PANTHER" id="PTHR34308">
    <property type="entry name" value="COBALAMIN BIOSYNTHESIS PROTEIN CBIB"/>
    <property type="match status" value="1"/>
</dbReference>
<comment type="subcellular location">
    <subcellularLocation>
        <location evidence="1">Cell membrane</location>
        <topology evidence="1">Multi-pass membrane protein</topology>
    </subcellularLocation>
</comment>
<evidence type="ECO:0000256" key="1">
    <source>
        <dbReference type="ARBA" id="ARBA00004651"/>
    </source>
</evidence>
<evidence type="ECO:0000256" key="2">
    <source>
        <dbReference type="ARBA" id="ARBA00004953"/>
    </source>
</evidence>
<comment type="pathway">
    <text evidence="2">Cofactor biosynthesis; adenosylcobalamin biosynthesis.</text>
</comment>
<keyword evidence="8 9" id="KW-0472">Membrane</keyword>
<feature type="transmembrane region" description="Helical" evidence="9">
    <location>
        <begin position="60"/>
        <end position="80"/>
    </location>
</feature>
<dbReference type="UniPathway" id="UPA00148"/>
<dbReference type="Proteomes" id="UP000464262">
    <property type="component" value="Chromosome 1"/>
</dbReference>
<organism evidence="10 11">
    <name type="scientific">Vibrio astriarenae</name>
    <dbReference type="NCBI Taxonomy" id="1481923"/>
    <lineage>
        <taxon>Bacteria</taxon>
        <taxon>Pseudomonadati</taxon>
        <taxon>Pseudomonadota</taxon>
        <taxon>Gammaproteobacteria</taxon>
        <taxon>Vibrionales</taxon>
        <taxon>Vibrionaceae</taxon>
        <taxon>Vibrio</taxon>
    </lineage>
</organism>
<dbReference type="GO" id="GO:0048472">
    <property type="term" value="F:threonine-phosphate decarboxylase activity"/>
    <property type="evidence" value="ECO:0007669"/>
    <property type="project" value="InterPro"/>
</dbReference>
<evidence type="ECO:0000256" key="5">
    <source>
        <dbReference type="ARBA" id="ARBA00022573"/>
    </source>
</evidence>
<dbReference type="EMBL" id="CP047475">
    <property type="protein sequence ID" value="QIA64117.1"/>
    <property type="molecule type" value="Genomic_DNA"/>
</dbReference>
<comment type="similarity">
    <text evidence="3">Belongs to the CobD/CbiB family.</text>
</comment>
<keyword evidence="4" id="KW-1003">Cell membrane</keyword>
<protein>
    <submittedName>
        <fullName evidence="10">Cobalamin biosynthesis family protein</fullName>
    </submittedName>
</protein>
<evidence type="ECO:0000313" key="11">
    <source>
        <dbReference type="Proteomes" id="UP000464262"/>
    </source>
</evidence>
<keyword evidence="11" id="KW-1185">Reference proteome</keyword>
<evidence type="ECO:0000256" key="7">
    <source>
        <dbReference type="ARBA" id="ARBA00022989"/>
    </source>
</evidence>
<dbReference type="KEGG" id="vas:GT360_11595"/>
<dbReference type="NCBIfam" id="NF006476">
    <property type="entry name" value="PRK08878.1"/>
    <property type="match status" value="1"/>
</dbReference>
<feature type="transmembrane region" description="Helical" evidence="9">
    <location>
        <begin position="200"/>
        <end position="222"/>
    </location>
</feature>
<gene>
    <name evidence="10" type="ORF">GT360_11595</name>
</gene>
<evidence type="ECO:0000313" key="10">
    <source>
        <dbReference type="EMBL" id="QIA64117.1"/>
    </source>
</evidence>
<feature type="transmembrane region" description="Helical" evidence="9">
    <location>
        <begin position="159"/>
        <end position="180"/>
    </location>
</feature>
<dbReference type="Pfam" id="PF03186">
    <property type="entry name" value="CobD_Cbib"/>
    <property type="match status" value="1"/>
</dbReference>
<evidence type="ECO:0000256" key="9">
    <source>
        <dbReference type="SAM" id="Phobius"/>
    </source>
</evidence>
<evidence type="ECO:0000256" key="4">
    <source>
        <dbReference type="ARBA" id="ARBA00022475"/>
    </source>
</evidence>
<reference evidence="10 11" key="1">
    <citation type="submission" date="2020-01" db="EMBL/GenBank/DDBJ databases">
        <title>Whole genome and functional gene identification of agarase of Vibrio HN897.</title>
        <authorList>
            <person name="Liu Y."/>
            <person name="Zhao Z."/>
        </authorList>
    </citation>
    <scope>NUCLEOTIDE SEQUENCE [LARGE SCALE GENOMIC DNA]</scope>
    <source>
        <strain evidence="10 11">HN897</strain>
    </source>
</reference>
<dbReference type="GO" id="GO:0009236">
    <property type="term" value="P:cobalamin biosynthetic process"/>
    <property type="evidence" value="ECO:0007669"/>
    <property type="project" value="UniProtKB-UniPathway"/>
</dbReference>
<dbReference type="AlphaFoldDB" id="A0A7Z2T4L6"/>
<evidence type="ECO:0000256" key="3">
    <source>
        <dbReference type="ARBA" id="ARBA00006263"/>
    </source>
</evidence>
<accession>A0A7Z2T4L6</accession>
<dbReference type="RefSeq" id="WP_164649026.1">
    <property type="nucleotide sequence ID" value="NZ_CP047475.1"/>
</dbReference>
<feature type="transmembrane region" description="Helical" evidence="9">
    <location>
        <begin position="298"/>
        <end position="315"/>
    </location>
</feature>
<feature type="transmembrane region" description="Helical" evidence="9">
    <location>
        <begin position="12"/>
        <end position="30"/>
    </location>
</feature>
<dbReference type="PANTHER" id="PTHR34308:SF1">
    <property type="entry name" value="COBALAMIN BIOSYNTHESIS PROTEIN CBIB"/>
    <property type="match status" value="1"/>
</dbReference>
<keyword evidence="5" id="KW-0169">Cobalamin biosynthesis</keyword>
<name>A0A7Z2T4L6_9VIBR</name>
<proteinExistence type="inferred from homology"/>
<evidence type="ECO:0000256" key="6">
    <source>
        <dbReference type="ARBA" id="ARBA00022692"/>
    </source>
</evidence>
<dbReference type="GO" id="GO:0005886">
    <property type="term" value="C:plasma membrane"/>
    <property type="evidence" value="ECO:0007669"/>
    <property type="project" value="UniProtKB-SubCell"/>
</dbReference>
<evidence type="ECO:0000256" key="8">
    <source>
        <dbReference type="ARBA" id="ARBA00023136"/>
    </source>
</evidence>
<sequence length="316" mass="35419">MEDIIQPLYGNGMVLIMWAAIVLQLVVPIPRQSHPMALWRRFALLLSDKVNSTNPRQASLAGWLSVALMLLPAIVILLALQPLVWQNELYQLALLLLALDWRNTDALVRHLSAAMAHENKQQARELLKPWVNRETETLSLLGLGKAGAETYLLAMGRGVIGVLFWYCLFGGIGAFVYRLTFELARVWSPTRQTFASFGRAATRLTALLDFLPLRLFSLMILVGHRTQQSFLLLKQQHKSWPLPGPSWLLITSAAKYELSLGGPAIYDTRKTLRAKIGGRIAPAAIHLSQLRQLMFSRLTVWILGTSLLLAIFHQGL</sequence>
<keyword evidence="6 9" id="KW-0812">Transmembrane</keyword>
<dbReference type="InterPro" id="IPR004485">
    <property type="entry name" value="Cobalamin_biosynth_CobD/CbiB"/>
</dbReference>